<dbReference type="PANTHER" id="PTHR48022">
    <property type="entry name" value="PLASTIDIC GLUCOSE TRANSPORTER 4"/>
    <property type="match status" value="1"/>
</dbReference>
<keyword evidence="6 9" id="KW-0472">Membrane</keyword>
<comment type="similarity">
    <text evidence="2 7">Belongs to the major facilitator superfamily. Sugar transporter (TC 2.A.1.1) family.</text>
</comment>
<feature type="transmembrane region" description="Helical" evidence="9">
    <location>
        <begin position="182"/>
        <end position="206"/>
    </location>
</feature>
<evidence type="ECO:0000256" key="5">
    <source>
        <dbReference type="ARBA" id="ARBA00022989"/>
    </source>
</evidence>
<feature type="region of interest" description="Disordered" evidence="8">
    <location>
        <begin position="478"/>
        <end position="518"/>
    </location>
</feature>
<dbReference type="STRING" id="1081105.A0A167C9B7"/>
<evidence type="ECO:0000256" key="9">
    <source>
        <dbReference type="SAM" id="Phobius"/>
    </source>
</evidence>
<feature type="domain" description="Major facilitator superfamily (MFS) profile" evidence="10">
    <location>
        <begin position="18"/>
        <end position="465"/>
    </location>
</feature>
<protein>
    <submittedName>
        <fullName evidence="11">Ascus development protein</fullName>
    </submittedName>
</protein>
<evidence type="ECO:0000256" key="4">
    <source>
        <dbReference type="ARBA" id="ARBA00022692"/>
    </source>
</evidence>
<feature type="transmembrane region" description="Helical" evidence="9">
    <location>
        <begin position="443"/>
        <end position="461"/>
    </location>
</feature>
<gene>
    <name evidence="11" type="ORF">NOR_05506</name>
</gene>
<proteinExistence type="inferred from homology"/>
<evidence type="ECO:0000259" key="10">
    <source>
        <dbReference type="PROSITE" id="PS50850"/>
    </source>
</evidence>
<dbReference type="NCBIfam" id="TIGR00879">
    <property type="entry name" value="SP"/>
    <property type="match status" value="1"/>
</dbReference>
<feature type="transmembrane region" description="Helical" evidence="9">
    <location>
        <begin position="150"/>
        <end position="170"/>
    </location>
</feature>
<dbReference type="EMBL" id="AZHC01000017">
    <property type="protein sequence ID" value="OAA40924.1"/>
    <property type="molecule type" value="Genomic_DNA"/>
</dbReference>
<comment type="caution">
    <text evidence="11">The sequence shown here is derived from an EMBL/GenBank/DDBJ whole genome shotgun (WGS) entry which is preliminary data.</text>
</comment>
<evidence type="ECO:0000256" key="7">
    <source>
        <dbReference type="RuleBase" id="RU003346"/>
    </source>
</evidence>
<dbReference type="InterPro" id="IPR020846">
    <property type="entry name" value="MFS_dom"/>
</dbReference>
<reference evidence="11 12" key="1">
    <citation type="journal article" date="2016" name="Genome Biol. Evol.">
        <title>Divergent and convergent evolution of fungal pathogenicity.</title>
        <authorList>
            <person name="Shang Y."/>
            <person name="Xiao G."/>
            <person name="Zheng P."/>
            <person name="Cen K."/>
            <person name="Zhan S."/>
            <person name="Wang C."/>
        </authorList>
    </citation>
    <scope>NUCLEOTIDE SEQUENCE [LARGE SCALE GENOMIC DNA]</scope>
    <source>
        <strain evidence="11 12">RCEF 4871</strain>
    </source>
</reference>
<evidence type="ECO:0000313" key="11">
    <source>
        <dbReference type="EMBL" id="OAA40924.1"/>
    </source>
</evidence>
<dbReference type="AlphaFoldDB" id="A0A167C9B7"/>
<feature type="transmembrane region" description="Helical" evidence="9">
    <location>
        <begin position="15"/>
        <end position="39"/>
    </location>
</feature>
<dbReference type="InterPro" id="IPR050360">
    <property type="entry name" value="MFS_Sugar_Transporters"/>
</dbReference>
<dbReference type="Pfam" id="PF00083">
    <property type="entry name" value="Sugar_tr"/>
    <property type="match status" value="1"/>
</dbReference>
<dbReference type="InterPro" id="IPR005828">
    <property type="entry name" value="MFS_sugar_transport-like"/>
</dbReference>
<dbReference type="Proteomes" id="UP000243498">
    <property type="component" value="Unassembled WGS sequence"/>
</dbReference>
<dbReference type="Gene3D" id="1.20.1250.20">
    <property type="entry name" value="MFS general substrate transporter like domains"/>
    <property type="match status" value="1"/>
</dbReference>
<dbReference type="PROSITE" id="PS50850">
    <property type="entry name" value="MFS"/>
    <property type="match status" value="1"/>
</dbReference>
<feature type="transmembrane region" description="Helical" evidence="9">
    <location>
        <begin position="113"/>
        <end position="138"/>
    </location>
</feature>
<dbReference type="InterPro" id="IPR036259">
    <property type="entry name" value="MFS_trans_sf"/>
</dbReference>
<dbReference type="InterPro" id="IPR005829">
    <property type="entry name" value="Sugar_transporter_CS"/>
</dbReference>
<comment type="subcellular location">
    <subcellularLocation>
        <location evidence="1">Membrane</location>
        <topology evidence="1">Multi-pass membrane protein</topology>
    </subcellularLocation>
</comment>
<dbReference type="GO" id="GO:0005351">
    <property type="term" value="F:carbohydrate:proton symporter activity"/>
    <property type="evidence" value="ECO:0007669"/>
    <property type="project" value="TreeGrafter"/>
</dbReference>
<name>A0A167C9B7_METRR</name>
<evidence type="ECO:0000256" key="3">
    <source>
        <dbReference type="ARBA" id="ARBA00022448"/>
    </source>
</evidence>
<keyword evidence="4 9" id="KW-0812">Transmembrane</keyword>
<keyword evidence="12" id="KW-1185">Reference proteome</keyword>
<feature type="transmembrane region" description="Helical" evidence="9">
    <location>
        <begin position="412"/>
        <end position="431"/>
    </location>
</feature>
<feature type="transmembrane region" description="Helical" evidence="9">
    <location>
        <begin position="342"/>
        <end position="363"/>
    </location>
</feature>
<accession>A0A167C9B7</accession>
<dbReference type="OMA" id="VWGYNIG"/>
<dbReference type="FunFam" id="1.20.1250.20:FF:000134">
    <property type="entry name" value="MFS sugar transporter protein"/>
    <property type="match status" value="1"/>
</dbReference>
<dbReference type="GO" id="GO:0016020">
    <property type="term" value="C:membrane"/>
    <property type="evidence" value="ECO:0007669"/>
    <property type="project" value="UniProtKB-SubCell"/>
</dbReference>
<evidence type="ECO:0000313" key="12">
    <source>
        <dbReference type="Proteomes" id="UP000243498"/>
    </source>
</evidence>
<dbReference type="InterPro" id="IPR003663">
    <property type="entry name" value="Sugar/inositol_transpt"/>
</dbReference>
<organism evidence="11 12">
    <name type="scientific">Metarhizium rileyi (strain RCEF 4871)</name>
    <name type="common">Nomuraea rileyi</name>
    <dbReference type="NCBI Taxonomy" id="1649241"/>
    <lineage>
        <taxon>Eukaryota</taxon>
        <taxon>Fungi</taxon>
        <taxon>Dikarya</taxon>
        <taxon>Ascomycota</taxon>
        <taxon>Pezizomycotina</taxon>
        <taxon>Sordariomycetes</taxon>
        <taxon>Hypocreomycetidae</taxon>
        <taxon>Hypocreales</taxon>
        <taxon>Clavicipitaceae</taxon>
        <taxon>Metarhizium</taxon>
    </lineage>
</organism>
<dbReference type="PROSITE" id="PS00217">
    <property type="entry name" value="SUGAR_TRANSPORT_2"/>
    <property type="match status" value="1"/>
</dbReference>
<dbReference type="SUPFAM" id="SSF103473">
    <property type="entry name" value="MFS general substrate transporter"/>
    <property type="match status" value="1"/>
</dbReference>
<keyword evidence="3 7" id="KW-0813">Transport</keyword>
<feature type="transmembrane region" description="Helical" evidence="9">
    <location>
        <begin position="59"/>
        <end position="76"/>
    </location>
</feature>
<evidence type="ECO:0000256" key="2">
    <source>
        <dbReference type="ARBA" id="ARBA00010992"/>
    </source>
</evidence>
<evidence type="ECO:0000256" key="8">
    <source>
        <dbReference type="SAM" id="MobiDB-lite"/>
    </source>
</evidence>
<keyword evidence="5 9" id="KW-1133">Transmembrane helix</keyword>
<sequence length="518" mass="56189">MRKMLSKLPRGTKRLYAICLHLAIGASIWGYNIGILSSILIHPGWRETLRDPTPSQKGVITGIYYLGTFLSYMLLSHPLADHLGRRRAAMIGTGILCLGAVLMASTANGGAAVATMAVGRCVCGVGVGVVSTTVPLYQSEVSPAGERGKFVTMNHVGFIAGLAAGLWVGYGMTFWTSHAGRFWGWRASILIQCAPATLFIVGLFFLPETPRWLLERGHVDAAARVLHHLREDIMPAESIRHELHAISTAVDARRRTRTTFVSLSLSLFRDASLFARLWRAFLLQFMAQMCGATAIKYYLPTLLKALGLEYRLALMAGAAEMTTKVALTVVDMWAIDKFGRKTCLTGGSSIMGVAMLVNGFLPLMYPNNKSKASDAICIAFIFIYAMGYSIGLGPAAWVYSSEIFPTSVRARGLNLAASGGSIGSILVSQIWPVGNAKLGSGIYFFFMAVNFTCVPLIWFLYPETKGRALEDMDSLFGESERSRATLPPDGVAEDVSEDEEATPPTTATSNEDEPLLLS</sequence>
<feature type="transmembrane region" description="Helical" evidence="9">
    <location>
        <begin position="88"/>
        <end position="107"/>
    </location>
</feature>
<dbReference type="OrthoDB" id="6612291at2759"/>
<feature type="compositionally biased region" description="Acidic residues" evidence="8">
    <location>
        <begin position="491"/>
        <end position="501"/>
    </location>
</feature>
<feature type="transmembrane region" description="Helical" evidence="9">
    <location>
        <begin position="375"/>
        <end position="400"/>
    </location>
</feature>
<evidence type="ECO:0000256" key="1">
    <source>
        <dbReference type="ARBA" id="ARBA00004141"/>
    </source>
</evidence>
<evidence type="ECO:0000256" key="6">
    <source>
        <dbReference type="ARBA" id="ARBA00023136"/>
    </source>
</evidence>
<dbReference type="PANTHER" id="PTHR48022:SF14">
    <property type="entry name" value="MAJOR FACILITATOR SUPERFAMILY (MFS) PROFILE DOMAIN-CONTAINING PROTEIN-RELATED"/>
    <property type="match status" value="1"/>
</dbReference>
<dbReference type="PRINTS" id="PR00171">
    <property type="entry name" value="SUGRTRNSPORT"/>
</dbReference>